<name>X0XKJ3_9ZZZZ</name>
<dbReference type="AlphaFoldDB" id="X0XKJ3"/>
<dbReference type="EMBL" id="BARS01056554">
    <property type="protein sequence ID" value="GAG43690.1"/>
    <property type="molecule type" value="Genomic_DNA"/>
</dbReference>
<evidence type="ECO:0008006" key="2">
    <source>
        <dbReference type="Google" id="ProtNLM"/>
    </source>
</evidence>
<reference evidence="1" key="1">
    <citation type="journal article" date="2014" name="Front. Microbiol.">
        <title>High frequency of phylogenetically diverse reductive dehalogenase-homologous genes in deep subseafloor sedimentary metagenomes.</title>
        <authorList>
            <person name="Kawai M."/>
            <person name="Futagami T."/>
            <person name="Toyoda A."/>
            <person name="Takaki Y."/>
            <person name="Nishi S."/>
            <person name="Hori S."/>
            <person name="Arai W."/>
            <person name="Tsubouchi T."/>
            <person name="Morono Y."/>
            <person name="Uchiyama I."/>
            <person name="Ito T."/>
            <person name="Fujiyama A."/>
            <person name="Inagaki F."/>
            <person name="Takami H."/>
        </authorList>
    </citation>
    <scope>NUCLEOTIDE SEQUENCE</scope>
    <source>
        <strain evidence="1">Expedition CK06-06</strain>
    </source>
</reference>
<organism evidence="1">
    <name type="scientific">marine sediment metagenome</name>
    <dbReference type="NCBI Taxonomy" id="412755"/>
    <lineage>
        <taxon>unclassified sequences</taxon>
        <taxon>metagenomes</taxon>
        <taxon>ecological metagenomes</taxon>
    </lineage>
</organism>
<proteinExistence type="predicted"/>
<gene>
    <name evidence="1" type="ORF">S01H1_83241</name>
</gene>
<dbReference type="SUPFAM" id="SSF88723">
    <property type="entry name" value="PIN domain-like"/>
    <property type="match status" value="1"/>
</dbReference>
<sequence>MRKIALYLDTSVISFALSKDISDDYRNITLKLIKEINKGRCEGYISDVVIRELGNTRDEVKRENL</sequence>
<dbReference type="InterPro" id="IPR029060">
    <property type="entry name" value="PIN-like_dom_sf"/>
</dbReference>
<protein>
    <recommendedName>
        <fullName evidence="2">PIN domain-containing protein</fullName>
    </recommendedName>
</protein>
<comment type="caution">
    <text evidence="1">The sequence shown here is derived from an EMBL/GenBank/DDBJ whole genome shotgun (WGS) entry which is preliminary data.</text>
</comment>
<accession>X0XKJ3</accession>
<feature type="non-terminal residue" evidence="1">
    <location>
        <position position="65"/>
    </location>
</feature>
<evidence type="ECO:0000313" key="1">
    <source>
        <dbReference type="EMBL" id="GAG43690.1"/>
    </source>
</evidence>